<accession>A0A8K0JEL3</accession>
<dbReference type="GO" id="GO:0016020">
    <property type="term" value="C:membrane"/>
    <property type="evidence" value="ECO:0007669"/>
    <property type="project" value="UniProtKB-SubCell"/>
</dbReference>
<dbReference type="InterPro" id="IPR016817">
    <property type="entry name" value="MannP-dilichol_defect-1"/>
</dbReference>
<evidence type="ECO:0000256" key="1">
    <source>
        <dbReference type="ARBA" id="ARBA00004141"/>
    </source>
</evidence>
<organism evidence="11 12">
    <name type="scientific">Filobasidium floriforme</name>
    <dbReference type="NCBI Taxonomy" id="5210"/>
    <lineage>
        <taxon>Eukaryota</taxon>
        <taxon>Fungi</taxon>
        <taxon>Dikarya</taxon>
        <taxon>Basidiomycota</taxon>
        <taxon>Agaricomycotina</taxon>
        <taxon>Tremellomycetes</taxon>
        <taxon>Filobasidiales</taxon>
        <taxon>Filobasidiaceae</taxon>
        <taxon>Filobasidium</taxon>
    </lineage>
</organism>
<feature type="transmembrane region" description="Helical" evidence="10">
    <location>
        <begin position="115"/>
        <end position="132"/>
    </location>
</feature>
<dbReference type="Gene3D" id="1.20.1280.290">
    <property type="match status" value="2"/>
</dbReference>
<keyword evidence="2" id="KW-0813">Transport</keyword>
<evidence type="ECO:0000256" key="8">
    <source>
        <dbReference type="PIRNR" id="PIRNR023381"/>
    </source>
</evidence>
<reference evidence="11" key="1">
    <citation type="submission" date="2020-04" db="EMBL/GenBank/DDBJ databases">
        <title>Analysis of mating type loci in Filobasidium floriforme.</title>
        <authorList>
            <person name="Nowrousian M."/>
        </authorList>
    </citation>
    <scope>NUCLEOTIDE SEQUENCE</scope>
    <source>
        <strain evidence="11">CBS 6242</strain>
    </source>
</reference>
<dbReference type="OrthoDB" id="271506at2759"/>
<evidence type="ECO:0000256" key="3">
    <source>
        <dbReference type="ARBA" id="ARBA00022692"/>
    </source>
</evidence>
<dbReference type="EMBL" id="JABELV010000259">
    <property type="protein sequence ID" value="KAG7527600.1"/>
    <property type="molecule type" value="Genomic_DNA"/>
</dbReference>
<dbReference type="Proteomes" id="UP000812966">
    <property type="component" value="Unassembled WGS sequence"/>
</dbReference>
<keyword evidence="3 8" id="KW-0812">Transmembrane</keyword>
<feature type="region of interest" description="Disordered" evidence="9">
    <location>
        <begin position="257"/>
        <end position="278"/>
    </location>
</feature>
<dbReference type="SMART" id="SM00679">
    <property type="entry name" value="CTNS"/>
    <property type="match status" value="2"/>
</dbReference>
<evidence type="ECO:0000313" key="12">
    <source>
        <dbReference type="Proteomes" id="UP000812966"/>
    </source>
</evidence>
<sequence length="278" mass="29819">MNLLQQFGTPLTRNIPGFLRQPAEALVGEKCYTSLVYNLNIADVDCLKYALSKGLGLGMVIGGGILKVPQIAKIVSTRSTRGLSLSAFIMETFAYGITTAYSARNLFPFSQYGENAFLAVSDIIILALFFLYGPGGTLQPNAKGLMAVLVGSVGFSLWLASETLCPPVILSALQASTVPLTVLSKAPQIASNHRLRSTGNLSAFAVFNSFLGCAVRVFTTGQETGDSLVWWGYFLAAVCNAILVGQMVLYWRNSEAGEKSSGKDFPLTSLGYNDRKKA</sequence>
<dbReference type="Pfam" id="PF04193">
    <property type="entry name" value="PQ-loop"/>
    <property type="match status" value="2"/>
</dbReference>
<dbReference type="FunFam" id="1.20.1280.290:FF:000006">
    <property type="entry name" value="mannose-P-dolichol utilization defect 1 protein"/>
    <property type="match status" value="1"/>
</dbReference>
<keyword evidence="6 8" id="KW-0472">Membrane</keyword>
<dbReference type="AlphaFoldDB" id="A0A8K0JEL3"/>
<evidence type="ECO:0000256" key="5">
    <source>
        <dbReference type="ARBA" id="ARBA00022989"/>
    </source>
</evidence>
<dbReference type="InterPro" id="IPR006603">
    <property type="entry name" value="PQ-loop_rpt"/>
</dbReference>
<evidence type="ECO:0000256" key="10">
    <source>
        <dbReference type="SAM" id="Phobius"/>
    </source>
</evidence>
<comment type="subcellular location">
    <subcellularLocation>
        <location evidence="1 8">Membrane</location>
        <topology evidence="1 8">Multi-pass membrane protein</topology>
    </subcellularLocation>
</comment>
<evidence type="ECO:0000256" key="2">
    <source>
        <dbReference type="ARBA" id="ARBA00022448"/>
    </source>
</evidence>
<dbReference type="PANTHER" id="PTHR12226:SF2">
    <property type="entry name" value="MANNOSE-P-DOLICHOL UTILIZATION DEFECT 1 PROTEIN"/>
    <property type="match status" value="1"/>
</dbReference>
<feature type="transmembrane region" description="Helical" evidence="10">
    <location>
        <begin position="198"/>
        <end position="218"/>
    </location>
</feature>
<comment type="caution">
    <text evidence="11">The sequence shown here is derived from an EMBL/GenBank/DDBJ whole genome shotgun (WGS) entry which is preliminary data.</text>
</comment>
<evidence type="ECO:0000313" key="11">
    <source>
        <dbReference type="EMBL" id="KAG7527600.1"/>
    </source>
</evidence>
<keyword evidence="12" id="KW-1185">Reference proteome</keyword>
<evidence type="ECO:0000256" key="4">
    <source>
        <dbReference type="ARBA" id="ARBA00022737"/>
    </source>
</evidence>
<gene>
    <name evidence="11" type="ORF">FFLO_06779</name>
</gene>
<keyword evidence="5 8" id="KW-1133">Transmembrane helix</keyword>
<keyword evidence="4" id="KW-0677">Repeat</keyword>
<feature type="transmembrane region" description="Helical" evidence="10">
    <location>
        <begin position="83"/>
        <end position="103"/>
    </location>
</feature>
<feature type="transmembrane region" description="Helical" evidence="10">
    <location>
        <begin position="230"/>
        <end position="251"/>
    </location>
</feature>
<proteinExistence type="inferred from homology"/>
<evidence type="ECO:0000256" key="7">
    <source>
        <dbReference type="ARBA" id="ARBA00038475"/>
    </source>
</evidence>
<dbReference type="PANTHER" id="PTHR12226">
    <property type="entry name" value="MANNOSE-P-DOLICHOL UTILIZATION DEFECT 1 LEC35 -RELATED"/>
    <property type="match status" value="1"/>
</dbReference>
<comment type="similarity">
    <text evidence="7 8">Belongs to the MPDU1 (TC 2.A.43.3) family.</text>
</comment>
<protein>
    <recommendedName>
        <fullName evidence="8">Mannose-P-dolichol utilization defect 1 protein homolog</fullName>
    </recommendedName>
</protein>
<evidence type="ECO:0000256" key="9">
    <source>
        <dbReference type="SAM" id="MobiDB-lite"/>
    </source>
</evidence>
<evidence type="ECO:0000256" key="6">
    <source>
        <dbReference type="ARBA" id="ARBA00023136"/>
    </source>
</evidence>
<dbReference type="PIRSF" id="PIRSF023381">
    <property type="entry name" value="MannP-dilichol_defect-1p"/>
    <property type="match status" value="1"/>
</dbReference>
<name>A0A8K0JEL3_9TREE</name>